<dbReference type="Gene3D" id="3.10.20.90">
    <property type="entry name" value="Phosphatidylinositol 3-kinase Catalytic Subunit, Chain A, domain 1"/>
    <property type="match status" value="1"/>
</dbReference>
<feature type="region of interest" description="Disordered" evidence="5">
    <location>
        <begin position="707"/>
        <end position="728"/>
    </location>
</feature>
<dbReference type="Pfam" id="PF00564">
    <property type="entry name" value="PB1"/>
    <property type="match status" value="1"/>
</dbReference>
<evidence type="ECO:0000259" key="7">
    <source>
        <dbReference type="PROSITE" id="PS51745"/>
    </source>
</evidence>
<dbReference type="GO" id="GO:0003677">
    <property type="term" value="F:DNA binding"/>
    <property type="evidence" value="ECO:0007669"/>
    <property type="project" value="UniProtKB-KW"/>
</dbReference>
<evidence type="ECO:0000256" key="3">
    <source>
        <dbReference type="ARBA" id="ARBA00023163"/>
    </source>
</evidence>
<dbReference type="PROSITE" id="PS51745">
    <property type="entry name" value="PB1"/>
    <property type="match status" value="1"/>
</dbReference>
<reference evidence="8 9" key="1">
    <citation type="submission" date="2019-06" db="EMBL/GenBank/DDBJ databases">
        <title>WGS assembly of Gossypium darwinii.</title>
        <authorList>
            <person name="Chen Z.J."/>
            <person name="Sreedasyam A."/>
            <person name="Ando A."/>
            <person name="Song Q."/>
            <person name="De L."/>
            <person name="Hulse-Kemp A."/>
            <person name="Ding M."/>
            <person name="Ye W."/>
            <person name="Kirkbride R."/>
            <person name="Jenkins J."/>
            <person name="Plott C."/>
            <person name="Lovell J."/>
            <person name="Lin Y.-M."/>
            <person name="Vaughn R."/>
            <person name="Liu B."/>
            <person name="Li W."/>
            <person name="Simpson S."/>
            <person name="Scheffler B."/>
            <person name="Saski C."/>
            <person name="Grover C."/>
            <person name="Hu G."/>
            <person name="Conover J."/>
            <person name="Carlson J."/>
            <person name="Shu S."/>
            <person name="Boston L."/>
            <person name="Williams M."/>
            <person name="Peterson D."/>
            <person name="Mcgee K."/>
            <person name="Jones D."/>
            <person name="Wendel J."/>
            <person name="Stelly D."/>
            <person name="Grimwood J."/>
            <person name="Schmutz J."/>
        </authorList>
    </citation>
    <scope>NUCLEOTIDE SEQUENCE [LARGE SCALE GENOMIC DNA]</scope>
    <source>
        <strain evidence="8">1808015.09</strain>
    </source>
</reference>
<dbReference type="PANTHER" id="PTHR32002">
    <property type="entry name" value="PROTEIN NLP8"/>
    <property type="match status" value="1"/>
</dbReference>
<dbReference type="AlphaFoldDB" id="A0A5D2DGI6"/>
<dbReference type="InterPro" id="IPR034891">
    <property type="entry name" value="PB1_NLP"/>
</dbReference>
<dbReference type="InterPro" id="IPR003035">
    <property type="entry name" value="RWP-RK_dom"/>
</dbReference>
<dbReference type="SUPFAM" id="SSF54277">
    <property type="entry name" value="CAD &amp; PB1 domains"/>
    <property type="match status" value="1"/>
</dbReference>
<dbReference type="Proteomes" id="UP000323506">
    <property type="component" value="Chromosome D02"/>
</dbReference>
<dbReference type="CDD" id="cd06407">
    <property type="entry name" value="PB1_NLP"/>
    <property type="match status" value="1"/>
</dbReference>
<evidence type="ECO:0008006" key="10">
    <source>
        <dbReference type="Google" id="ProtNLM"/>
    </source>
</evidence>
<keyword evidence="2" id="KW-0238">DNA-binding</keyword>
<dbReference type="InterPro" id="IPR053793">
    <property type="entry name" value="PB1-like"/>
</dbReference>
<dbReference type="SMART" id="SM00666">
    <property type="entry name" value="PB1"/>
    <property type="match status" value="1"/>
</dbReference>
<evidence type="ECO:0000256" key="1">
    <source>
        <dbReference type="ARBA" id="ARBA00023015"/>
    </source>
</evidence>
<feature type="compositionally biased region" description="Low complexity" evidence="5">
    <location>
        <begin position="864"/>
        <end position="877"/>
    </location>
</feature>
<name>A0A5D2DGI6_GOSDA</name>
<evidence type="ECO:0000259" key="6">
    <source>
        <dbReference type="PROSITE" id="PS51519"/>
    </source>
</evidence>
<feature type="compositionally biased region" description="Polar residues" evidence="5">
    <location>
        <begin position="528"/>
        <end position="554"/>
    </location>
</feature>
<feature type="compositionally biased region" description="Polar residues" evidence="5">
    <location>
        <begin position="851"/>
        <end position="863"/>
    </location>
</feature>
<dbReference type="InterPro" id="IPR055081">
    <property type="entry name" value="NLP1-9_GAF"/>
</dbReference>
<protein>
    <recommendedName>
        <fullName evidence="10">PB1 domain-containing protein</fullName>
    </recommendedName>
</protein>
<proteinExistence type="predicted"/>
<sequence>MKKMELPFSSKEKGHGYWVPPRAQMEGGEQFDGTAQNLVSEDPFSFSELMNFDSYAGWCNSPAAIDQTFASFGLSSYPPLPYTSFDTLHITGPSSGAFAEAGDALSGMDSSYNFADRMVYQQTDAHFGNSLDSADGELGGRQNNGGTRQSNSLVLANSLVSRSIKRSLDERMLRALSLFKESSGGGILAQVWVPIKHGDQYMLTTSNQPYLLDQMLSGYREVSRTYAFPAELKPGSFPGLPGRVFISRVPEWTSNVIHYSKVEYLRFAHAINHKVRGSIALPIFEPSEMSCCAVLELVTMKEKHNFDSEIENVSVALQAVNLRTTAPPRLLPQCLSRNQRAALGEIADVLRAVCHAHRLPLALTWIPCNYTEEAADETTKLRVREGDTGHDGKCVLCIEDTACYVNDKGMQDFVHACIEHYLEEGQGIAGKALQSNHPFFSADVKTYDINDYPLVHHARKFNLNAAVAIRLRSTYTGDDDYIMEFFLPVTMKGSSEQQLLLNNLSGTMQRICRSLRTVSDVEISGEGSNVEFQSGTVPNFPLTSMSRSSETVLSADSERNSHDRVPLNASNATSDGKEKDGPPEQAMTRLRRHVEKKRNTAEKNVSLSVLQQYFSGSLKDAAKSIGVCPTTLKRICRQHGISRWPSRKINKVNRSLRKIQTVLDSVQGVEGGLKFDPATGAFVAAGNVIQEADTRKTLVFSNRNLPTRVPNPVDQEKSSAPLASCPDGENSVVKLEEDECSVGGNNRDAIRTVLIQSTLDFKSVGPDSRSFQAASFGTATWTCPENATTDSYVEGGQRWGFNNGNLKVEDSDCHFVSGSSSSLAAAAAAAAADEIDTRMEDDDGIVEHNHQPISSSMTDSLNGSGSMLHRSSSSSQSFEDAEDTKPRTISVDSISKITVKATYKDDTVRFKFKPSAGCFQLYEEVAKRFKIQIGTFQLKYLDDEEEWVLLVSDSDLLECLEILEYIGSRSLKFQVRDIPCTMGSSGSSNCFLTGGS</sequence>
<keyword evidence="9" id="KW-1185">Reference proteome</keyword>
<dbReference type="InterPro" id="IPR000270">
    <property type="entry name" value="PB1_dom"/>
</dbReference>
<dbReference type="Pfam" id="PF22922">
    <property type="entry name" value="GAF_NLP"/>
    <property type="match status" value="1"/>
</dbReference>
<keyword evidence="4" id="KW-0539">Nucleus</keyword>
<dbReference type="InterPro" id="IPR045012">
    <property type="entry name" value="NLP"/>
</dbReference>
<organism evidence="8 9">
    <name type="scientific">Gossypium darwinii</name>
    <name type="common">Darwin's cotton</name>
    <name type="synonym">Gossypium barbadense var. darwinii</name>
    <dbReference type="NCBI Taxonomy" id="34276"/>
    <lineage>
        <taxon>Eukaryota</taxon>
        <taxon>Viridiplantae</taxon>
        <taxon>Streptophyta</taxon>
        <taxon>Embryophyta</taxon>
        <taxon>Tracheophyta</taxon>
        <taxon>Spermatophyta</taxon>
        <taxon>Magnoliopsida</taxon>
        <taxon>eudicotyledons</taxon>
        <taxon>Gunneridae</taxon>
        <taxon>Pentapetalae</taxon>
        <taxon>rosids</taxon>
        <taxon>malvids</taxon>
        <taxon>Malvales</taxon>
        <taxon>Malvaceae</taxon>
        <taxon>Malvoideae</taxon>
        <taxon>Gossypium</taxon>
    </lineage>
</organism>
<keyword evidence="3" id="KW-0804">Transcription</keyword>
<feature type="compositionally biased region" description="Basic and acidic residues" evidence="5">
    <location>
        <begin position="556"/>
        <end position="565"/>
    </location>
</feature>
<feature type="region of interest" description="Disordered" evidence="5">
    <location>
        <begin position="528"/>
        <end position="584"/>
    </location>
</feature>
<keyword evidence="1" id="KW-0805">Transcription regulation</keyword>
<feature type="domain" description="PB1" evidence="7">
    <location>
        <begin position="896"/>
        <end position="978"/>
    </location>
</feature>
<gene>
    <name evidence="8" type="ORF">ES288_D02G134900v1</name>
</gene>
<accession>A0A5D2DGI6</accession>
<evidence type="ECO:0000256" key="2">
    <source>
        <dbReference type="ARBA" id="ARBA00023125"/>
    </source>
</evidence>
<dbReference type="Pfam" id="PF02042">
    <property type="entry name" value="RWP-RK"/>
    <property type="match status" value="1"/>
</dbReference>
<evidence type="ECO:0000313" key="9">
    <source>
        <dbReference type="Proteomes" id="UP000323506"/>
    </source>
</evidence>
<evidence type="ECO:0000313" key="8">
    <source>
        <dbReference type="EMBL" id="TYG79386.1"/>
    </source>
</evidence>
<evidence type="ECO:0000256" key="4">
    <source>
        <dbReference type="ARBA" id="ARBA00023242"/>
    </source>
</evidence>
<evidence type="ECO:0000256" key="5">
    <source>
        <dbReference type="SAM" id="MobiDB-lite"/>
    </source>
</evidence>
<feature type="region of interest" description="Disordered" evidence="5">
    <location>
        <begin position="846"/>
        <end position="885"/>
    </location>
</feature>
<dbReference type="EMBL" id="CM017702">
    <property type="protein sequence ID" value="TYG79386.1"/>
    <property type="molecule type" value="Genomic_DNA"/>
</dbReference>
<dbReference type="PROSITE" id="PS51519">
    <property type="entry name" value="RWP_RK"/>
    <property type="match status" value="1"/>
</dbReference>
<feature type="domain" description="RWP-RK" evidence="6">
    <location>
        <begin position="584"/>
        <end position="672"/>
    </location>
</feature>
<dbReference type="PANTHER" id="PTHR32002:SF41">
    <property type="entry name" value="PROTEIN NLP8"/>
    <property type="match status" value="1"/>
</dbReference>
<dbReference type="GO" id="GO:0003700">
    <property type="term" value="F:DNA-binding transcription factor activity"/>
    <property type="evidence" value="ECO:0007669"/>
    <property type="project" value="InterPro"/>
</dbReference>